<name>A0A8S1GWM5_9PELO</name>
<feature type="region of interest" description="Disordered" evidence="1">
    <location>
        <begin position="1"/>
        <end position="40"/>
    </location>
</feature>
<feature type="domain" description="DUF4440" evidence="2">
    <location>
        <begin position="163"/>
        <end position="264"/>
    </location>
</feature>
<dbReference type="CDD" id="cd00531">
    <property type="entry name" value="NTF2_like"/>
    <property type="match status" value="1"/>
</dbReference>
<dbReference type="PANTHER" id="PTHR31664:SF8">
    <property type="entry name" value="DUF4440 DOMAIN-CONTAINING PROTEIN"/>
    <property type="match status" value="1"/>
</dbReference>
<feature type="compositionally biased region" description="Polar residues" evidence="1">
    <location>
        <begin position="100"/>
        <end position="110"/>
    </location>
</feature>
<feature type="compositionally biased region" description="Basic and acidic residues" evidence="1">
    <location>
        <begin position="23"/>
        <end position="40"/>
    </location>
</feature>
<reference evidence="3" key="1">
    <citation type="submission" date="2020-10" db="EMBL/GenBank/DDBJ databases">
        <authorList>
            <person name="Kikuchi T."/>
        </authorList>
    </citation>
    <scope>NUCLEOTIDE SEQUENCE</scope>
    <source>
        <strain evidence="3">NKZ352</strain>
    </source>
</reference>
<proteinExistence type="predicted"/>
<evidence type="ECO:0000259" key="2">
    <source>
        <dbReference type="Pfam" id="PF14534"/>
    </source>
</evidence>
<dbReference type="Proteomes" id="UP000835052">
    <property type="component" value="Unassembled WGS sequence"/>
</dbReference>
<feature type="region of interest" description="Disordered" evidence="1">
    <location>
        <begin position="100"/>
        <end position="137"/>
    </location>
</feature>
<dbReference type="OrthoDB" id="5970825at2759"/>
<protein>
    <recommendedName>
        <fullName evidence="2">DUF4440 domain-containing protein</fullName>
    </recommendedName>
</protein>
<evidence type="ECO:0000313" key="4">
    <source>
        <dbReference type="Proteomes" id="UP000835052"/>
    </source>
</evidence>
<dbReference type="AlphaFoldDB" id="A0A8S1GWM5"/>
<evidence type="ECO:0000313" key="3">
    <source>
        <dbReference type="EMBL" id="CAD6187302.1"/>
    </source>
</evidence>
<accession>A0A8S1GWM5</accession>
<organism evidence="3 4">
    <name type="scientific">Caenorhabditis auriculariae</name>
    <dbReference type="NCBI Taxonomy" id="2777116"/>
    <lineage>
        <taxon>Eukaryota</taxon>
        <taxon>Metazoa</taxon>
        <taxon>Ecdysozoa</taxon>
        <taxon>Nematoda</taxon>
        <taxon>Chromadorea</taxon>
        <taxon>Rhabditida</taxon>
        <taxon>Rhabditina</taxon>
        <taxon>Rhabditomorpha</taxon>
        <taxon>Rhabditoidea</taxon>
        <taxon>Rhabditidae</taxon>
        <taxon>Peloderinae</taxon>
        <taxon>Caenorhabditis</taxon>
    </lineage>
</organism>
<evidence type="ECO:0000256" key="1">
    <source>
        <dbReference type="SAM" id="MobiDB-lite"/>
    </source>
</evidence>
<dbReference type="SUPFAM" id="SSF54427">
    <property type="entry name" value="NTF2-like"/>
    <property type="match status" value="1"/>
</dbReference>
<sequence length="276" mass="30742">MWSTGDEKPPIDDKSFSIPEARFPTREEYENKRDERKRNEAKLYREFAPTALGCRPDVVERPDDKPFLYLRTSSCHAGIYRFTSFTTKNDSQAVSAYHTPNLSGSVSSPSALPEAAKDNSDTKNQSNSPGGVANEDVGFWDPAISESRCHLHMSALFQEIKGRQQDFMKAFNAGDAAGAAAVYDPDGYFMPNGRNPVKGRAGIENYFKEDMAEGVQTAQIITEEVNGSGDWAFERGSYHLDGTKGRESGAYLQVWKKVDGVWLIHNDCFNIIKKAC</sequence>
<comment type="caution">
    <text evidence="3">The sequence shown here is derived from an EMBL/GenBank/DDBJ whole genome shotgun (WGS) entry which is preliminary data.</text>
</comment>
<dbReference type="EMBL" id="CAJGYM010000006">
    <property type="protein sequence ID" value="CAD6187302.1"/>
    <property type="molecule type" value="Genomic_DNA"/>
</dbReference>
<gene>
    <name evidence="3" type="ORF">CAUJ_LOCUS3221</name>
</gene>
<dbReference type="Pfam" id="PF14534">
    <property type="entry name" value="DUF4440"/>
    <property type="match status" value="1"/>
</dbReference>
<keyword evidence="4" id="KW-1185">Reference proteome</keyword>
<dbReference type="InterPro" id="IPR032710">
    <property type="entry name" value="NTF2-like_dom_sf"/>
</dbReference>
<dbReference type="InterPro" id="IPR027843">
    <property type="entry name" value="DUF4440"/>
</dbReference>
<dbReference type="PANTHER" id="PTHR31664">
    <property type="entry name" value="PROTEIN CBG16427"/>
    <property type="match status" value="1"/>
</dbReference>
<feature type="compositionally biased region" description="Basic and acidic residues" evidence="1">
    <location>
        <begin position="1"/>
        <end position="15"/>
    </location>
</feature>
<dbReference type="Gene3D" id="3.10.450.50">
    <property type="match status" value="1"/>
</dbReference>